<sequence length="724" mass="79834">MVTPGLHQQDRTSPLRPHAHEHLSLCQQALRCCECSGPARIYRRTRTGEAICGDCWRPPDGDPVDLICQAIAAVAPEGEPAAVRHAVESVVPVGNVYLMFRLLWEIEDTPGILTGEGAQASARAARLITALTAAGVPVPAPACPGCGQIRPLIQVLGGRRCCLHCYRKANSTACGRCGRDRAIATRRPDGTPLCSICMRHEADRLITCFLCDRVCPLRRSTKDGPLCGTCYRPTMQTCSFCGKGPRRCYRAATGMPRCDTCSRARRHCVGCGKDKYAAARTEDGHFCETCWQKNPISFNPCRLCGTVEYLHSYGRCHGCVHDQKVHEALSRDGVLRPELEPVRDVLLAHGPKTGLRWLERAGARMVLDALADGTCPLTHEGLDAFLPNRSVAFLRAALVTARVLPERDERFTALERWITSTAEAVPDDGERKLVQRFATWHHLRRVRREAQGRPITSPQAISVRAGIRAAVTLLVWLREHGTELRLCTQGHLDEWIATGTTTRYDARGFIEWCRRNRHIGKGLQIPARVKLSLVQPTDEDDRWALSRRLMHDDAIAIEDRFAGLLVLLYAQPLTVICRLPVTGVVIEGAKISLLLGERPLLLPDHLDKITRQLLARRRGHVTIGVTEDSPWFFPGALAGGHLSDFHLGTRLKRLGIYSRSGRTSALMSLSTQLPAAVLTELLGISPETATAWTQAGGNWARYAAQLPDRPNPRTLDVISSAVAA</sequence>
<accession>A0A7W7S416</accession>
<protein>
    <recommendedName>
        <fullName evidence="1">Copper-fist domain-containing protein</fullName>
    </recommendedName>
</protein>
<dbReference type="Proteomes" id="UP000534286">
    <property type="component" value="Unassembled WGS sequence"/>
</dbReference>
<comment type="caution">
    <text evidence="2">The sequence shown here is derived from an EMBL/GenBank/DDBJ whole genome shotgun (WGS) entry which is preliminary data.</text>
</comment>
<reference evidence="2 3" key="1">
    <citation type="submission" date="2020-08" db="EMBL/GenBank/DDBJ databases">
        <title>Sequencing the genomes of 1000 actinobacteria strains.</title>
        <authorList>
            <person name="Klenk H.-P."/>
        </authorList>
    </citation>
    <scope>NUCLEOTIDE SEQUENCE [LARGE SCALE GENOMIC DNA]</scope>
    <source>
        <strain evidence="2 3">DSM 43023</strain>
    </source>
</reference>
<feature type="domain" description="Copper-fist" evidence="1">
    <location>
        <begin position="152"/>
        <end position="193"/>
    </location>
</feature>
<dbReference type="EMBL" id="JACHJU010000005">
    <property type="protein sequence ID" value="MBB4943475.1"/>
    <property type="molecule type" value="Genomic_DNA"/>
</dbReference>
<dbReference type="GO" id="GO:0005507">
    <property type="term" value="F:copper ion binding"/>
    <property type="evidence" value="ECO:0007669"/>
    <property type="project" value="InterPro"/>
</dbReference>
<proteinExistence type="predicted"/>
<organism evidence="2 3">
    <name type="scientific">Streptosporangium album</name>
    <dbReference type="NCBI Taxonomy" id="47479"/>
    <lineage>
        <taxon>Bacteria</taxon>
        <taxon>Bacillati</taxon>
        <taxon>Actinomycetota</taxon>
        <taxon>Actinomycetes</taxon>
        <taxon>Streptosporangiales</taxon>
        <taxon>Streptosporangiaceae</taxon>
        <taxon>Streptosporangium</taxon>
    </lineage>
</organism>
<gene>
    <name evidence="2" type="ORF">FHR32_007875</name>
</gene>
<dbReference type="AlphaFoldDB" id="A0A7W7S416"/>
<dbReference type="RefSeq" id="WP_184759289.1">
    <property type="nucleotide sequence ID" value="NZ_BAABEK010000025.1"/>
</dbReference>
<dbReference type="GO" id="GO:0003700">
    <property type="term" value="F:DNA-binding transcription factor activity"/>
    <property type="evidence" value="ECO:0007669"/>
    <property type="project" value="InterPro"/>
</dbReference>
<dbReference type="InterPro" id="IPR001083">
    <property type="entry name" value="Cu_fist_DNA-bd_dom"/>
</dbReference>
<keyword evidence="3" id="KW-1185">Reference proteome</keyword>
<evidence type="ECO:0000313" key="3">
    <source>
        <dbReference type="Proteomes" id="UP000534286"/>
    </source>
</evidence>
<dbReference type="GO" id="GO:0003677">
    <property type="term" value="F:DNA binding"/>
    <property type="evidence" value="ECO:0007669"/>
    <property type="project" value="InterPro"/>
</dbReference>
<evidence type="ECO:0000313" key="2">
    <source>
        <dbReference type="EMBL" id="MBB4943475.1"/>
    </source>
</evidence>
<evidence type="ECO:0000259" key="1">
    <source>
        <dbReference type="PROSITE" id="PS50073"/>
    </source>
</evidence>
<name>A0A7W7S416_9ACTN</name>
<dbReference type="PROSITE" id="PS50073">
    <property type="entry name" value="COPPER_FIST_2"/>
    <property type="match status" value="1"/>
</dbReference>